<evidence type="ECO:0000259" key="9">
    <source>
        <dbReference type="PROSITE" id="PS51755"/>
    </source>
</evidence>
<dbReference type="GO" id="GO:0000160">
    <property type="term" value="P:phosphorelay signal transduction system"/>
    <property type="evidence" value="ECO:0007669"/>
    <property type="project" value="UniProtKB-KW"/>
</dbReference>
<evidence type="ECO:0000313" key="11">
    <source>
        <dbReference type="Proteomes" id="UP000070063"/>
    </source>
</evidence>
<dbReference type="InterPro" id="IPR036388">
    <property type="entry name" value="WH-like_DNA-bd_sf"/>
</dbReference>
<comment type="caution">
    <text evidence="10">The sequence shown here is derived from an EMBL/GenBank/DDBJ whole genome shotgun (WGS) entry which is preliminary data.</text>
</comment>
<name>A0ABD4EJ05_STALU</name>
<accession>A0ABD4EJ05</accession>
<protein>
    <submittedName>
        <fullName evidence="10">KDP operon transcriptional regulatory protein KdpE</fullName>
    </submittedName>
</protein>
<dbReference type="GO" id="GO:0010468">
    <property type="term" value="P:regulation of gene expression"/>
    <property type="evidence" value="ECO:0007669"/>
    <property type="project" value="UniProtKB-ARBA"/>
</dbReference>
<evidence type="ECO:0000256" key="7">
    <source>
        <dbReference type="PROSITE-ProRule" id="PRU01091"/>
    </source>
</evidence>
<organism evidence="10 11">
    <name type="scientific">Staphylococcus lugdunensis</name>
    <dbReference type="NCBI Taxonomy" id="28035"/>
    <lineage>
        <taxon>Bacteria</taxon>
        <taxon>Bacillati</taxon>
        <taxon>Bacillota</taxon>
        <taxon>Bacilli</taxon>
        <taxon>Bacillales</taxon>
        <taxon>Staphylococcaceae</taxon>
        <taxon>Staphylococcus</taxon>
    </lineage>
</organism>
<reference evidence="10 11" key="1">
    <citation type="submission" date="2016-01" db="EMBL/GenBank/DDBJ databases">
        <authorList>
            <person name="Mitreva M."/>
            <person name="Pepin K.H."/>
            <person name="Mihindukulasuriya K.A."/>
            <person name="Fulton R."/>
            <person name="Fronick C."/>
            <person name="O'Laughlin M."/>
            <person name="Miner T."/>
            <person name="Herter B."/>
            <person name="Rosa B.A."/>
            <person name="Cordes M."/>
            <person name="Tomlinson C."/>
            <person name="Wollam A."/>
            <person name="Palsikar V.B."/>
            <person name="Mardis E.R."/>
            <person name="Wilson R.K."/>
        </authorList>
    </citation>
    <scope>NUCLEOTIDE SEQUENCE [LARGE SCALE GENOMIC DNA]</scope>
    <source>
        <strain evidence="10 11">MJR7738</strain>
    </source>
</reference>
<proteinExistence type="predicted"/>
<evidence type="ECO:0000259" key="8">
    <source>
        <dbReference type="PROSITE" id="PS50110"/>
    </source>
</evidence>
<feature type="DNA-binding region" description="OmpR/PhoB-type" evidence="7">
    <location>
        <begin position="128"/>
        <end position="231"/>
    </location>
</feature>
<evidence type="ECO:0000256" key="3">
    <source>
        <dbReference type="ARBA" id="ARBA00023015"/>
    </source>
</evidence>
<feature type="domain" description="Response regulatory" evidence="8">
    <location>
        <begin position="5"/>
        <end position="118"/>
    </location>
</feature>
<keyword evidence="2" id="KW-0902">Two-component regulatory system</keyword>
<evidence type="ECO:0000256" key="2">
    <source>
        <dbReference type="ARBA" id="ARBA00023012"/>
    </source>
</evidence>
<evidence type="ECO:0000313" key="10">
    <source>
        <dbReference type="EMBL" id="KXA40406.1"/>
    </source>
</evidence>
<dbReference type="InterPro" id="IPR001789">
    <property type="entry name" value="Sig_transdc_resp-reg_receiver"/>
</dbReference>
<dbReference type="CDD" id="cd00383">
    <property type="entry name" value="trans_reg_C"/>
    <property type="match status" value="1"/>
</dbReference>
<dbReference type="PANTHER" id="PTHR48111:SF50">
    <property type="entry name" value="KDP OPERON TRANSCRIPTIONAL REGULATORY PROTEIN KDPE"/>
    <property type="match status" value="1"/>
</dbReference>
<keyword evidence="4 7" id="KW-0238">DNA-binding</keyword>
<dbReference type="EMBL" id="LRQI01000005">
    <property type="protein sequence ID" value="KXA40406.1"/>
    <property type="molecule type" value="Genomic_DNA"/>
</dbReference>
<evidence type="ECO:0000256" key="5">
    <source>
        <dbReference type="ARBA" id="ARBA00023163"/>
    </source>
</evidence>
<evidence type="ECO:0000256" key="1">
    <source>
        <dbReference type="ARBA" id="ARBA00022553"/>
    </source>
</evidence>
<dbReference type="InterPro" id="IPR001867">
    <property type="entry name" value="OmpR/PhoB-type_DNA-bd"/>
</dbReference>
<dbReference type="Proteomes" id="UP000070063">
    <property type="component" value="Unassembled WGS sequence"/>
</dbReference>
<dbReference type="Gene3D" id="1.10.10.10">
    <property type="entry name" value="Winged helix-like DNA-binding domain superfamily/Winged helix DNA-binding domain"/>
    <property type="match status" value="1"/>
</dbReference>
<evidence type="ECO:0000256" key="4">
    <source>
        <dbReference type="ARBA" id="ARBA00023125"/>
    </source>
</evidence>
<dbReference type="PANTHER" id="PTHR48111">
    <property type="entry name" value="REGULATOR OF RPOS"/>
    <property type="match status" value="1"/>
</dbReference>
<sequence length="233" mass="26603">MMKSTLLVVEDDAAILHLIDVTLTMNYYKVITARNGKDAAFRIRTEHPDVILLDLGLPDIDGFTLIKQIRTDIDTPIIVISARTEEQTIVNALDCGANDYMIKPFNVDELQARIRVALRVSKKTTTEENNFKNGPLTVDFNAKMVYINDQPIHLTPNEFQLLKILSHHVGKVLTYQVLLKSIFGYVNKCEMASLRVHMASLRKKLNYSEDDAHMDKKLIITHPRIGYQMQHLV</sequence>
<dbReference type="Pfam" id="PF00486">
    <property type="entry name" value="Trans_reg_C"/>
    <property type="match status" value="1"/>
</dbReference>
<feature type="domain" description="OmpR/PhoB-type" evidence="9">
    <location>
        <begin position="128"/>
        <end position="231"/>
    </location>
</feature>
<keyword evidence="5" id="KW-0804">Transcription</keyword>
<keyword evidence="1 6" id="KW-0597">Phosphoprotein</keyword>
<dbReference type="SMART" id="SM00862">
    <property type="entry name" value="Trans_reg_C"/>
    <property type="match status" value="1"/>
</dbReference>
<dbReference type="SMART" id="SM00448">
    <property type="entry name" value="REC"/>
    <property type="match status" value="1"/>
</dbReference>
<dbReference type="PROSITE" id="PS50110">
    <property type="entry name" value="RESPONSE_REGULATORY"/>
    <property type="match status" value="1"/>
</dbReference>
<keyword evidence="3" id="KW-0805">Transcription regulation</keyword>
<dbReference type="GO" id="GO:0003677">
    <property type="term" value="F:DNA binding"/>
    <property type="evidence" value="ECO:0007669"/>
    <property type="project" value="UniProtKB-UniRule"/>
</dbReference>
<dbReference type="InterPro" id="IPR011006">
    <property type="entry name" value="CheY-like_superfamily"/>
</dbReference>
<dbReference type="PROSITE" id="PS51755">
    <property type="entry name" value="OMPR_PHOB"/>
    <property type="match status" value="1"/>
</dbReference>
<gene>
    <name evidence="10" type="ORF">HMPREF3225_00134</name>
</gene>
<dbReference type="Pfam" id="PF00072">
    <property type="entry name" value="Response_reg"/>
    <property type="match status" value="1"/>
</dbReference>
<dbReference type="AlphaFoldDB" id="A0ABD4EJ05"/>
<feature type="modified residue" description="4-aspartylphosphate" evidence="6">
    <location>
        <position position="54"/>
    </location>
</feature>
<dbReference type="SUPFAM" id="SSF52172">
    <property type="entry name" value="CheY-like"/>
    <property type="match status" value="1"/>
</dbReference>
<dbReference type="Gene3D" id="3.40.50.2300">
    <property type="match status" value="1"/>
</dbReference>
<evidence type="ECO:0000256" key="6">
    <source>
        <dbReference type="PROSITE-ProRule" id="PRU00169"/>
    </source>
</evidence>
<dbReference type="InterPro" id="IPR039420">
    <property type="entry name" value="WalR-like"/>
</dbReference>